<protein>
    <recommendedName>
        <fullName evidence="8">Glycerol-3-phosphate dehydrogenase [NAD(P)+]</fullName>
        <ecNumber evidence="8">1.1.1.94</ecNumber>
    </recommendedName>
    <alternativeName>
        <fullName evidence="8">NAD(P)(+)-dependent glycerol-3-phosphate dehydrogenase</fullName>
    </alternativeName>
    <alternativeName>
        <fullName evidence="8">NAD(P)H-dependent dihydroxyacetone-phosphate reductase</fullName>
    </alternativeName>
</protein>
<feature type="binding site" evidence="10">
    <location>
        <position position="108"/>
    </location>
    <ligand>
        <name>substrate</name>
    </ligand>
</feature>
<dbReference type="RefSeq" id="WP_053945944.1">
    <property type="nucleotide sequence ID" value="NZ_CP012622.1"/>
</dbReference>
<feature type="binding site" evidence="11">
    <location>
        <begin position="10"/>
        <end position="15"/>
    </location>
    <ligand>
        <name>NAD(+)</name>
        <dbReference type="ChEBI" id="CHEBI:57540"/>
    </ligand>
</feature>
<dbReference type="GO" id="GO:0005975">
    <property type="term" value="P:carbohydrate metabolic process"/>
    <property type="evidence" value="ECO:0007669"/>
    <property type="project" value="InterPro"/>
</dbReference>
<dbReference type="GO" id="GO:0046167">
    <property type="term" value="P:glycerol-3-phosphate biosynthetic process"/>
    <property type="evidence" value="ECO:0007669"/>
    <property type="project" value="UniProtKB-UniRule"/>
</dbReference>
<keyword evidence="17" id="KW-1185">Reference proteome</keyword>
<feature type="binding site" evidence="8">
    <location>
        <position position="108"/>
    </location>
    <ligand>
        <name>sn-glycerol 3-phosphate</name>
        <dbReference type="ChEBI" id="CHEBI:57597"/>
    </ligand>
</feature>
<feature type="binding site" evidence="11">
    <location>
        <position position="144"/>
    </location>
    <ligand>
        <name>NAD(+)</name>
        <dbReference type="ChEBI" id="CHEBI:57540"/>
    </ligand>
</feature>
<keyword evidence="7 8" id="KW-1208">Phospholipid metabolism</keyword>
<dbReference type="GO" id="GO:0005829">
    <property type="term" value="C:cytosol"/>
    <property type="evidence" value="ECO:0007669"/>
    <property type="project" value="TreeGrafter"/>
</dbReference>
<dbReference type="InterPro" id="IPR006109">
    <property type="entry name" value="G3P_DH_NAD-dep_C"/>
</dbReference>
<dbReference type="InterPro" id="IPR006168">
    <property type="entry name" value="G3P_DH_NAD-dep"/>
</dbReference>
<dbReference type="GO" id="GO:0051287">
    <property type="term" value="F:NAD binding"/>
    <property type="evidence" value="ECO:0007669"/>
    <property type="project" value="InterPro"/>
</dbReference>
<comment type="function">
    <text evidence="8">Catalyzes the reduction of the glycolytic intermediate dihydroxyacetone phosphate (DHAP) to sn-glycerol 3-phosphate (G3P), the key precursor for phospholipid synthesis.</text>
</comment>
<feature type="binding site" evidence="8">
    <location>
        <position position="260"/>
    </location>
    <ligand>
        <name>sn-glycerol 3-phosphate</name>
        <dbReference type="ChEBI" id="CHEBI:57597"/>
    </ligand>
</feature>
<evidence type="ECO:0000256" key="13">
    <source>
        <dbReference type="RuleBase" id="RU000439"/>
    </source>
</evidence>
<feature type="binding site" evidence="10">
    <location>
        <begin position="259"/>
        <end position="260"/>
    </location>
    <ligand>
        <name>substrate</name>
    </ligand>
</feature>
<keyword evidence="5 8" id="KW-0443">Lipid metabolism</keyword>
<evidence type="ECO:0000256" key="4">
    <source>
        <dbReference type="ARBA" id="ARBA00023027"/>
    </source>
</evidence>
<keyword evidence="3 8" id="KW-0560">Oxidoreductase</keyword>
<dbReference type="PIRSF" id="PIRSF000114">
    <property type="entry name" value="Glycerol-3-P_dh"/>
    <property type="match status" value="1"/>
</dbReference>
<evidence type="ECO:0000259" key="15">
    <source>
        <dbReference type="Pfam" id="PF07479"/>
    </source>
</evidence>
<feature type="binding site" evidence="8">
    <location>
        <position position="248"/>
    </location>
    <ligand>
        <name>sn-glycerol 3-phosphate</name>
        <dbReference type="ChEBI" id="CHEBI:57597"/>
    </ligand>
</feature>
<feature type="binding site" evidence="8">
    <location>
        <position position="142"/>
    </location>
    <ligand>
        <name>sn-glycerol 3-phosphate</name>
        <dbReference type="ChEBI" id="CHEBI:57597"/>
    </ligand>
</feature>
<proteinExistence type="inferred from homology"/>
<dbReference type="SUPFAM" id="SSF48179">
    <property type="entry name" value="6-phosphogluconate dehydrogenase C-terminal domain-like"/>
    <property type="match status" value="1"/>
</dbReference>
<dbReference type="GO" id="GO:0141153">
    <property type="term" value="F:glycerol-3-phosphate dehydrogenase (NADP+) activity"/>
    <property type="evidence" value="ECO:0007669"/>
    <property type="project" value="RHEA"/>
</dbReference>
<feature type="binding site" evidence="8">
    <location>
        <position position="195"/>
    </location>
    <ligand>
        <name>sn-glycerol 3-phosphate</name>
        <dbReference type="ChEBI" id="CHEBI:57597"/>
    </ligand>
</feature>
<comment type="subcellular location">
    <subcellularLocation>
        <location evidence="8">Cytoplasm</location>
    </subcellularLocation>
</comment>
<feature type="binding site" evidence="8">
    <location>
        <position position="258"/>
    </location>
    <ligand>
        <name>sn-glycerol 3-phosphate</name>
        <dbReference type="ChEBI" id="CHEBI:57597"/>
    </ligand>
</feature>
<evidence type="ECO:0000313" key="16">
    <source>
        <dbReference type="EMBL" id="ALD66174.1"/>
    </source>
</evidence>
<dbReference type="Pfam" id="PF01210">
    <property type="entry name" value="NAD_Gly3P_dh_N"/>
    <property type="match status" value="1"/>
</dbReference>
<evidence type="ECO:0000256" key="5">
    <source>
        <dbReference type="ARBA" id="ARBA00023098"/>
    </source>
</evidence>
<evidence type="ECO:0000256" key="9">
    <source>
        <dbReference type="PIRSR" id="PIRSR000114-1"/>
    </source>
</evidence>
<dbReference type="GO" id="GO:0141152">
    <property type="term" value="F:glycerol-3-phosphate dehydrogenase (NAD+) activity"/>
    <property type="evidence" value="ECO:0007669"/>
    <property type="project" value="RHEA"/>
</dbReference>
<dbReference type="EC" id="1.1.1.94" evidence="8"/>
<dbReference type="KEGG" id="scj:SCANT_v1c02640"/>
<accession>A0A0M3SJ61</accession>
<dbReference type="InterPro" id="IPR008927">
    <property type="entry name" value="6-PGluconate_DH-like_C_sf"/>
</dbReference>
<feature type="domain" description="Glycerol-3-phosphate dehydrogenase NAD-dependent N-terminal" evidence="14">
    <location>
        <begin position="5"/>
        <end position="162"/>
    </location>
</feature>
<dbReference type="EMBL" id="CP012622">
    <property type="protein sequence ID" value="ALD66174.1"/>
    <property type="molecule type" value="Genomic_DNA"/>
</dbReference>
<sequence>MQKEKIAIIGTGAYGTVLANVLADNGHDVIMYGIEETQVEDINNNHLNSKFFQDLLINSNIKATTDFPAAMEKANIVILSVPTFALDNAIENVIKYGKREMHIINVAKGLDEENLDLLSKKIKKRFEGTGVMKSYGAIYGPSVAIEVIMRKPTCVMSCNEDEAIATYIANLFSNEYFIVKVTTDVIGCEVSAALKNSVAIAAGLLHGFSAADNSKASLITIGNAEIYNIAKHFGAKIETFMNFATLGDLILTASSLKSRNFSLGVQIAQKDDAKMVLTSHKNTVEGVLSCKLAYEICSKYKIKAPMFEILYKILYNNHRPSGLVNDFFQHAKVV</sequence>
<dbReference type="NCBIfam" id="NF000940">
    <property type="entry name" value="PRK00094.1-2"/>
    <property type="match status" value="1"/>
</dbReference>
<evidence type="ECO:0000256" key="6">
    <source>
        <dbReference type="ARBA" id="ARBA00023209"/>
    </source>
</evidence>
<feature type="binding site" evidence="11">
    <location>
        <position position="259"/>
    </location>
    <ligand>
        <name>NAD(+)</name>
        <dbReference type="ChEBI" id="CHEBI:57540"/>
    </ligand>
</feature>
<comment type="pathway">
    <text evidence="8">Membrane lipid metabolism; glycerophospholipid metabolism.</text>
</comment>
<comment type="similarity">
    <text evidence="1 8 12">Belongs to the NAD-dependent glycerol-3-phosphate dehydrogenase family.</text>
</comment>
<dbReference type="Pfam" id="PF07479">
    <property type="entry name" value="NAD_Gly3P_dh_C"/>
    <property type="match status" value="1"/>
</dbReference>
<evidence type="ECO:0000256" key="12">
    <source>
        <dbReference type="RuleBase" id="RU000437"/>
    </source>
</evidence>
<keyword evidence="6 8" id="KW-0594">Phospholipid biosynthesis</keyword>
<dbReference type="InterPro" id="IPR036291">
    <property type="entry name" value="NAD(P)-bd_dom_sf"/>
</dbReference>
<dbReference type="PRINTS" id="PR00077">
    <property type="entry name" value="GPDHDRGNASE"/>
</dbReference>
<evidence type="ECO:0000256" key="11">
    <source>
        <dbReference type="PIRSR" id="PIRSR000114-3"/>
    </source>
</evidence>
<dbReference type="SUPFAM" id="SSF51735">
    <property type="entry name" value="NAD(P)-binding Rossmann-fold domains"/>
    <property type="match status" value="1"/>
</dbReference>
<dbReference type="Proteomes" id="UP000063919">
    <property type="component" value="Chromosome"/>
</dbReference>
<feature type="binding site" evidence="8">
    <location>
        <position position="14"/>
    </location>
    <ligand>
        <name>NADPH</name>
        <dbReference type="ChEBI" id="CHEBI:57783"/>
    </ligand>
</feature>
<dbReference type="GO" id="GO:0008654">
    <property type="term" value="P:phospholipid biosynthetic process"/>
    <property type="evidence" value="ECO:0007669"/>
    <property type="project" value="UniProtKB-KW"/>
</dbReference>
<dbReference type="Gene3D" id="1.10.1040.10">
    <property type="entry name" value="N-(1-d-carboxylethyl)-l-norvaline Dehydrogenase, domain 2"/>
    <property type="match status" value="1"/>
</dbReference>
<keyword evidence="2 8" id="KW-0444">Lipid biosynthesis</keyword>
<evidence type="ECO:0000256" key="2">
    <source>
        <dbReference type="ARBA" id="ARBA00022516"/>
    </source>
</evidence>
<feature type="binding site" evidence="8">
    <location>
        <position position="285"/>
    </location>
    <ligand>
        <name>NADPH</name>
        <dbReference type="ChEBI" id="CHEBI:57783"/>
    </ligand>
</feature>
<comment type="caution">
    <text evidence="8">Lacks conserved residue(s) required for the propagation of feature annotation.</text>
</comment>
<dbReference type="OrthoDB" id="9812273at2"/>
<dbReference type="PANTHER" id="PTHR11728">
    <property type="entry name" value="GLYCEROL-3-PHOSPHATE DEHYDROGENASE"/>
    <property type="match status" value="1"/>
</dbReference>
<evidence type="ECO:0000256" key="7">
    <source>
        <dbReference type="ARBA" id="ARBA00023264"/>
    </source>
</evidence>
<dbReference type="STRING" id="362837.SCANT_v1c02640"/>
<dbReference type="InterPro" id="IPR011128">
    <property type="entry name" value="G3P_DH_NAD-dep_N"/>
</dbReference>
<keyword evidence="8" id="KW-0521">NADP</keyword>
<dbReference type="GO" id="GO:0006650">
    <property type="term" value="P:glycerophospholipid metabolic process"/>
    <property type="evidence" value="ECO:0007669"/>
    <property type="project" value="UniProtKB-UniRule"/>
</dbReference>
<evidence type="ECO:0000256" key="3">
    <source>
        <dbReference type="ARBA" id="ARBA00023002"/>
    </source>
</evidence>
<reference evidence="16 17" key="1">
    <citation type="journal article" date="2015" name="Genome Announc.">
        <title>Complete Genome Sequence of Spiroplasma cantharicola CC-1T (DSM 21588), a Bacterium Isolated from Soldier Beetle (Cantharis carolinus).</title>
        <authorList>
            <person name="Lo W.S."/>
            <person name="Liu P.Y."/>
            <person name="Kuo C.H."/>
        </authorList>
    </citation>
    <scope>NUCLEOTIDE SEQUENCE [LARGE SCALE GENOMIC DNA]</scope>
    <source>
        <strain evidence="16 17">CC-1</strain>
    </source>
</reference>
<feature type="domain" description="Glycerol-3-phosphate dehydrogenase NAD-dependent C-terminal" evidence="15">
    <location>
        <begin position="184"/>
        <end position="324"/>
    </location>
</feature>
<dbReference type="Gene3D" id="3.40.50.720">
    <property type="entry name" value="NAD(P)-binding Rossmann-like Domain"/>
    <property type="match status" value="1"/>
</dbReference>
<dbReference type="NCBIfam" id="NF000942">
    <property type="entry name" value="PRK00094.1-4"/>
    <property type="match status" value="1"/>
</dbReference>
<keyword evidence="4 8" id="KW-0520">NAD</keyword>
<dbReference type="PATRIC" id="fig|362837.3.peg.265"/>
<name>A0A0M3SJ61_9MOLU</name>
<dbReference type="HAMAP" id="MF_00394">
    <property type="entry name" value="NAD_Glyc3P_dehydrog"/>
    <property type="match status" value="1"/>
</dbReference>
<feature type="binding site" evidence="8">
    <location>
        <position position="259"/>
    </location>
    <ligand>
        <name>sn-glycerol 3-phosphate</name>
        <dbReference type="ChEBI" id="CHEBI:57597"/>
    </ligand>
</feature>
<feature type="binding site" evidence="8">
    <location>
        <position position="140"/>
    </location>
    <ligand>
        <name>sn-glycerol 3-phosphate</name>
        <dbReference type="ChEBI" id="CHEBI:57597"/>
    </ligand>
</feature>
<comment type="catalytic activity">
    <reaction evidence="8 13">
        <text>sn-glycerol 3-phosphate + NADP(+) = dihydroxyacetone phosphate + NADPH + H(+)</text>
        <dbReference type="Rhea" id="RHEA:11096"/>
        <dbReference type="ChEBI" id="CHEBI:15378"/>
        <dbReference type="ChEBI" id="CHEBI:57597"/>
        <dbReference type="ChEBI" id="CHEBI:57642"/>
        <dbReference type="ChEBI" id="CHEBI:57783"/>
        <dbReference type="ChEBI" id="CHEBI:58349"/>
        <dbReference type="EC" id="1.1.1.94"/>
    </reaction>
</comment>
<evidence type="ECO:0000256" key="10">
    <source>
        <dbReference type="PIRSR" id="PIRSR000114-2"/>
    </source>
</evidence>
<dbReference type="UniPathway" id="UPA00940"/>
<organism evidence="16 17">
    <name type="scientific">Spiroplasma cantharicola</name>
    <dbReference type="NCBI Taxonomy" id="362837"/>
    <lineage>
        <taxon>Bacteria</taxon>
        <taxon>Bacillati</taxon>
        <taxon>Mycoplasmatota</taxon>
        <taxon>Mollicutes</taxon>
        <taxon>Entomoplasmatales</taxon>
        <taxon>Spiroplasmataceae</taxon>
        <taxon>Spiroplasma</taxon>
    </lineage>
</organism>
<evidence type="ECO:0000259" key="14">
    <source>
        <dbReference type="Pfam" id="PF01210"/>
    </source>
</evidence>
<feature type="active site" description="Proton acceptor" evidence="8 9">
    <location>
        <position position="195"/>
    </location>
</feature>
<keyword evidence="8" id="KW-0963">Cytoplasm</keyword>
<evidence type="ECO:0000313" key="17">
    <source>
        <dbReference type="Proteomes" id="UP000063919"/>
    </source>
</evidence>
<evidence type="ECO:0000256" key="8">
    <source>
        <dbReference type="HAMAP-Rule" id="MF_00394"/>
    </source>
</evidence>
<dbReference type="GO" id="GO:0046168">
    <property type="term" value="P:glycerol-3-phosphate catabolic process"/>
    <property type="evidence" value="ECO:0007669"/>
    <property type="project" value="InterPro"/>
</dbReference>
<comment type="catalytic activity">
    <reaction evidence="8">
        <text>sn-glycerol 3-phosphate + NAD(+) = dihydroxyacetone phosphate + NADH + H(+)</text>
        <dbReference type="Rhea" id="RHEA:11092"/>
        <dbReference type="ChEBI" id="CHEBI:15378"/>
        <dbReference type="ChEBI" id="CHEBI:57540"/>
        <dbReference type="ChEBI" id="CHEBI:57597"/>
        <dbReference type="ChEBI" id="CHEBI:57642"/>
        <dbReference type="ChEBI" id="CHEBI:57945"/>
        <dbReference type="EC" id="1.1.1.94"/>
    </reaction>
</comment>
<feature type="binding site" evidence="8">
    <location>
        <position position="108"/>
    </location>
    <ligand>
        <name>NADPH</name>
        <dbReference type="ChEBI" id="CHEBI:57783"/>
    </ligand>
</feature>
<dbReference type="InterPro" id="IPR013328">
    <property type="entry name" value="6PGD_dom2"/>
</dbReference>
<dbReference type="AlphaFoldDB" id="A0A0M3SJ61"/>
<feature type="binding site" evidence="8">
    <location>
        <position position="259"/>
    </location>
    <ligand>
        <name>NADPH</name>
        <dbReference type="ChEBI" id="CHEBI:57783"/>
    </ligand>
</feature>
<evidence type="ECO:0000256" key="1">
    <source>
        <dbReference type="ARBA" id="ARBA00011009"/>
    </source>
</evidence>
<gene>
    <name evidence="8 16" type="primary">gpsA</name>
    <name evidence="16" type="ORF">SCANT_v1c02640</name>
</gene>
<keyword evidence="8" id="KW-0547">Nucleotide-binding</keyword>
<feature type="binding site" evidence="8">
    <location>
        <position position="144"/>
    </location>
    <ligand>
        <name>NADPH</name>
        <dbReference type="ChEBI" id="CHEBI:57783"/>
    </ligand>
</feature>
<dbReference type="PANTHER" id="PTHR11728:SF1">
    <property type="entry name" value="GLYCEROL-3-PHOSPHATE DEHYDROGENASE [NAD(+)] 2, CHLOROPLASTIC"/>
    <property type="match status" value="1"/>
</dbReference>